<dbReference type="InParanoid" id="G2X381"/>
<dbReference type="AlphaFoldDB" id="G2X381"/>
<evidence type="ECO:0000313" key="1">
    <source>
        <dbReference type="EMBL" id="EGY23428.1"/>
    </source>
</evidence>
<evidence type="ECO:0000313" key="2">
    <source>
        <dbReference type="Proteomes" id="UP000001611"/>
    </source>
</evidence>
<reference evidence="1 2" key="1">
    <citation type="submission" date="2008-03" db="EMBL/GenBank/DDBJ databases">
        <title>The Genome Sequence of Verticillium dahliae VdLs.17.</title>
        <authorList>
            <consortium name="The Broad Institute Genome Sequencing Platform"/>
            <person name="Ma L.-J.J."/>
            <person name="Klosterman S.J."/>
            <person name="Subbarao K."/>
            <person name="Dobinson K."/>
            <person name="Veronese P."/>
            <person name="Kang S."/>
            <person name="Gold S.E."/>
            <person name="Young S."/>
            <person name="Jaffe D."/>
            <person name="Gnerre S."/>
            <person name="Berlin A."/>
            <person name="Heiman D."/>
            <person name="Hepburn T."/>
            <person name="Sykes S."/>
            <person name="Alvarado L."/>
            <person name="Kodira C.D."/>
            <person name="Lander E."/>
            <person name="Galagan J."/>
            <person name="Nusbaum C."/>
            <person name="Birren B."/>
        </authorList>
    </citation>
    <scope>NUCLEOTIDE SEQUENCE [LARGE SCALE GENOMIC DNA]</scope>
    <source>
        <strain evidence="2">VdLs.17 / ATCC MYA-4575 / FGSC 10137</strain>
    </source>
</reference>
<dbReference type="RefSeq" id="XP_009652765.1">
    <property type="nucleotide sequence ID" value="XM_009654470.1"/>
</dbReference>
<protein>
    <submittedName>
        <fullName evidence="1">Uncharacterized protein</fullName>
    </submittedName>
</protein>
<dbReference type="HOGENOM" id="CLU_2499607_0_0_1"/>
<dbReference type="GeneID" id="20706329"/>
<sequence>MALSLLRIRRPLSIEAHLSQLQSTTDTETGFISTTFLGRRFTLDSLVAKKGSRGRSSWVKDHGIFVRELLSGDTLGMVATLTRAIS</sequence>
<name>G2X381_VERDV</name>
<dbReference type="EMBL" id="DS572702">
    <property type="protein sequence ID" value="EGY23428.1"/>
    <property type="molecule type" value="Genomic_DNA"/>
</dbReference>
<dbReference type="OrthoDB" id="4837779at2759"/>
<dbReference type="KEGG" id="vda:VDAG_04866"/>
<keyword evidence="2" id="KW-1185">Reference proteome</keyword>
<organism evidence="1 2">
    <name type="scientific">Verticillium dahliae (strain VdLs.17 / ATCC MYA-4575 / FGSC 10137)</name>
    <name type="common">Verticillium wilt</name>
    <dbReference type="NCBI Taxonomy" id="498257"/>
    <lineage>
        <taxon>Eukaryota</taxon>
        <taxon>Fungi</taxon>
        <taxon>Dikarya</taxon>
        <taxon>Ascomycota</taxon>
        <taxon>Pezizomycotina</taxon>
        <taxon>Sordariomycetes</taxon>
        <taxon>Hypocreomycetidae</taxon>
        <taxon>Glomerellales</taxon>
        <taxon>Plectosphaerellaceae</taxon>
        <taxon>Verticillium</taxon>
    </lineage>
</organism>
<gene>
    <name evidence="1" type="ORF">VDAG_04866</name>
</gene>
<proteinExistence type="predicted"/>
<accession>G2X381</accession>
<dbReference type="Proteomes" id="UP000001611">
    <property type="component" value="Chromosome 3"/>
</dbReference>